<accession>A0A7W6ABV5</accession>
<evidence type="ECO:0000313" key="2">
    <source>
        <dbReference type="EMBL" id="MBB3879128.1"/>
    </source>
</evidence>
<proteinExistence type="predicted"/>
<dbReference type="AlphaFoldDB" id="A0A7W6ABV5"/>
<name>A0A7W6ABV5_9SPHN</name>
<sequence length="432" mass="48011">MGTSIELEIGAVSLDYAKNHMGTDYGYLFQQADLCHRRSDQINYADVPPGGDSEEMGESEEAFVRPLSRVLSRLRVLGHSIEGARAEYQAVIDDAVSLDDGDEEDAASRYLSFDEFCALICKYPVASLADAYIDYDTDVRQTIAQGRFAADAALFERLPWTDNSDLYWSEASYLAAKLGILSPASMLEVFALNPANAHAPVIWQFGPIVTSGWATREAFQAGARRSQTLLVATEGASDARILRRALDLLRPDVADFFRFIDGEERHHFWGTGNLVKFAEGLMRIDVQNRVLFLLDNDAEGVDAYRKLEELKLPGNMRAMVLPALEAFRDFPARGPDGVRACDINGRAAAIECYLDLKLPQYPPAQIVWSNYKKELDSWHGALEHKESYMRHFFDQDTETLAGGGYDISKLTQLLDALIAEISCLTGADPIKA</sequence>
<dbReference type="Proteomes" id="UP000538670">
    <property type="component" value="Unassembled WGS sequence"/>
</dbReference>
<gene>
    <name evidence="2" type="ORF">GGR48_001551</name>
</gene>
<keyword evidence="3" id="KW-1185">Reference proteome</keyword>
<feature type="domain" description="HEPN/Toprim N-terminal" evidence="1">
    <location>
        <begin position="1"/>
        <end position="227"/>
    </location>
</feature>
<evidence type="ECO:0000313" key="3">
    <source>
        <dbReference type="Proteomes" id="UP000538670"/>
    </source>
</evidence>
<protein>
    <recommendedName>
        <fullName evidence="1">HEPN/Toprim N-terminal domain-containing protein</fullName>
    </recommendedName>
</protein>
<organism evidence="2 3">
    <name type="scientific">Sphingomonas pseudosanguinis</name>
    <dbReference type="NCBI Taxonomy" id="413712"/>
    <lineage>
        <taxon>Bacteria</taxon>
        <taxon>Pseudomonadati</taxon>
        <taxon>Pseudomonadota</taxon>
        <taxon>Alphaproteobacteria</taxon>
        <taxon>Sphingomonadales</taxon>
        <taxon>Sphingomonadaceae</taxon>
        <taxon>Sphingomonas</taxon>
    </lineage>
</organism>
<dbReference type="Pfam" id="PF18871">
    <property type="entry name" value="HEPN_Toprim_N"/>
    <property type="match status" value="1"/>
</dbReference>
<comment type="caution">
    <text evidence="2">The sequence shown here is derived from an EMBL/GenBank/DDBJ whole genome shotgun (WGS) entry which is preliminary data.</text>
</comment>
<dbReference type="EMBL" id="JACIDH010000004">
    <property type="protein sequence ID" value="MBB3879128.1"/>
    <property type="molecule type" value="Genomic_DNA"/>
</dbReference>
<dbReference type="RefSeq" id="WP_183951314.1">
    <property type="nucleotide sequence ID" value="NZ_JACIDH010000004.1"/>
</dbReference>
<reference evidence="2 3" key="1">
    <citation type="submission" date="2020-08" db="EMBL/GenBank/DDBJ databases">
        <title>Genomic Encyclopedia of Type Strains, Phase IV (KMG-IV): sequencing the most valuable type-strain genomes for metagenomic binning, comparative biology and taxonomic classification.</title>
        <authorList>
            <person name="Goeker M."/>
        </authorList>
    </citation>
    <scope>NUCLEOTIDE SEQUENCE [LARGE SCALE GENOMIC DNA]</scope>
    <source>
        <strain evidence="2 3">DSM 19512</strain>
    </source>
</reference>
<dbReference type="InterPro" id="IPR041487">
    <property type="entry name" value="HEPN/Toprim-NTD1"/>
</dbReference>
<evidence type="ECO:0000259" key="1">
    <source>
        <dbReference type="Pfam" id="PF18871"/>
    </source>
</evidence>